<evidence type="ECO:0000256" key="4">
    <source>
        <dbReference type="ARBA" id="ARBA00023172"/>
    </source>
</evidence>
<keyword evidence="7" id="KW-1185">Reference proteome</keyword>
<dbReference type="PANTHER" id="PTHR30563:SF0">
    <property type="entry name" value="DNA RECOMBINATION PROTEIN RMUC"/>
    <property type="match status" value="1"/>
</dbReference>
<dbReference type="GO" id="GO:0006310">
    <property type="term" value="P:DNA recombination"/>
    <property type="evidence" value="ECO:0007669"/>
    <property type="project" value="UniProtKB-KW"/>
</dbReference>
<organism evidence="6 7">
    <name type="scientific">Alishewanella jeotgali KCTC 22429</name>
    <dbReference type="NCBI Taxonomy" id="1129374"/>
    <lineage>
        <taxon>Bacteria</taxon>
        <taxon>Pseudomonadati</taxon>
        <taxon>Pseudomonadota</taxon>
        <taxon>Gammaproteobacteria</taxon>
        <taxon>Alteromonadales</taxon>
        <taxon>Alteromonadaceae</taxon>
        <taxon>Alishewanella</taxon>
    </lineage>
</organism>
<dbReference type="Pfam" id="PF02646">
    <property type="entry name" value="RmuC"/>
    <property type="match status" value="1"/>
</dbReference>
<evidence type="ECO:0000313" key="6">
    <source>
        <dbReference type="EMBL" id="EHR42570.1"/>
    </source>
</evidence>
<feature type="coiled-coil region" evidence="5">
    <location>
        <begin position="56"/>
        <end position="213"/>
    </location>
</feature>
<comment type="caution">
    <text evidence="6">The sequence shown here is derived from an EMBL/GenBank/DDBJ whole genome shotgun (WGS) entry which is preliminary data.</text>
</comment>
<dbReference type="InterPro" id="IPR003798">
    <property type="entry name" value="DNA_recombination_RmuC"/>
</dbReference>
<dbReference type="PANTHER" id="PTHR30563">
    <property type="entry name" value="DNA RECOMBINATION PROTEIN RMUC"/>
    <property type="match status" value="1"/>
</dbReference>
<protein>
    <recommendedName>
        <fullName evidence="8">DNA recombination protein RmuC</fullName>
    </recommendedName>
</protein>
<evidence type="ECO:0000256" key="2">
    <source>
        <dbReference type="ARBA" id="ARBA00009840"/>
    </source>
</evidence>
<evidence type="ECO:0000256" key="1">
    <source>
        <dbReference type="ARBA" id="ARBA00003416"/>
    </source>
</evidence>
<evidence type="ECO:0008006" key="8">
    <source>
        <dbReference type="Google" id="ProtNLM"/>
    </source>
</evidence>
<name>H3Z9P6_9ALTE</name>
<accession>H3Z9P6</accession>
<comment type="function">
    <text evidence="1">Involved in DNA recombination.</text>
</comment>
<keyword evidence="4" id="KW-0233">DNA recombination</keyword>
<dbReference type="AlphaFoldDB" id="H3Z9P6"/>
<comment type="similarity">
    <text evidence="2">Belongs to the RmuC family.</text>
</comment>
<proteinExistence type="inferred from homology"/>
<dbReference type="eggNOG" id="COG1322">
    <property type="taxonomic scope" value="Bacteria"/>
</dbReference>
<reference evidence="6 7" key="1">
    <citation type="journal article" date="2012" name="J. Bacteriol.">
        <title>Genome Sequence of Extracellular-Protease-Producing Alishewanella jeotgali Isolated from Traditional Korean Fermented Seafood.</title>
        <authorList>
            <person name="Jung J."/>
            <person name="Chun J."/>
            <person name="Park W."/>
        </authorList>
    </citation>
    <scope>NUCLEOTIDE SEQUENCE [LARGE SCALE GENOMIC DNA]</scope>
    <source>
        <strain evidence="6 7">KCTC 22429</strain>
    </source>
</reference>
<dbReference type="RefSeq" id="WP_008949140.1">
    <property type="nucleotide sequence ID" value="NZ_AHTH01000002.1"/>
</dbReference>
<evidence type="ECO:0000256" key="3">
    <source>
        <dbReference type="ARBA" id="ARBA00023054"/>
    </source>
</evidence>
<dbReference type="EMBL" id="AHTH01000002">
    <property type="protein sequence ID" value="EHR42570.1"/>
    <property type="molecule type" value="Genomic_DNA"/>
</dbReference>
<sequence>MIELSNFGYLLLSVLALLAATLGYLLASVKLRQKLGQLATELATQQQISQTSQQQLEQLQLSHQTTQMQLQQLQLADTKNTEKLHFSETTNQRVQQELVQAQLEVKQLLQKLEQQTGFTHEQQQQNQRLSAQLEESAKQLVLRSSELEQMRSAREQLQQEYHHLSNRYTQLKTELDEREASHQRELVNFEKQKQSLVEQFKALSNEILDAKAQSLQETSKLSLNAMLSPFQQSIEAFKKEVQDIHHRETTAQGELKKELASLKELNQHITKEAHELSTALRGQKKLQGNWGELVLENVLDRSGLQPGKDYQREVSFSTDDGKFRPDAIVYLPQNKHLVIDAKVSLNAYTRYVNAEQELERQQALKEHVQAVASRIKELSAKDYFRLPGLNSPDMVFMFIPIESAFVEALKADESLFQQAIENNILVATPTTLLTSLNIVRQLWRYEDQNKHTAALADKAEAVFKKLNSFLGNFEKIKRGLDSAGAAYLAAENQLVSGRGNLVKQVADFKNLAPAIKAELPQYFVEKAELEIDFIAASDGDKPQPLPSEFADD</sequence>
<evidence type="ECO:0000256" key="5">
    <source>
        <dbReference type="SAM" id="Coils"/>
    </source>
</evidence>
<dbReference type="STRING" id="1129374.AJE_00235"/>
<dbReference type="Proteomes" id="UP000012046">
    <property type="component" value="Unassembled WGS sequence"/>
</dbReference>
<keyword evidence="3 5" id="KW-0175">Coiled coil</keyword>
<gene>
    <name evidence="6" type="ORF">AJE_00235</name>
</gene>
<dbReference type="PATRIC" id="fig|1129374.4.peg.47"/>
<evidence type="ECO:0000313" key="7">
    <source>
        <dbReference type="Proteomes" id="UP000012046"/>
    </source>
</evidence>